<evidence type="ECO:0000313" key="3">
    <source>
        <dbReference type="Proteomes" id="UP001238163"/>
    </source>
</evidence>
<protein>
    <submittedName>
        <fullName evidence="2">Sugar phosphate isomerase/epimerase</fullName>
    </submittedName>
</protein>
<dbReference type="InterPro" id="IPR036237">
    <property type="entry name" value="Xyl_isomerase-like_sf"/>
</dbReference>
<dbReference type="AlphaFoldDB" id="A0AAE3VEF6"/>
<gene>
    <name evidence="2" type="ORF">J3R75_001119</name>
</gene>
<feature type="domain" description="Xylose isomerase-like TIM barrel" evidence="1">
    <location>
        <begin position="26"/>
        <end position="238"/>
    </location>
</feature>
<dbReference type="InterPro" id="IPR013022">
    <property type="entry name" value="Xyl_isomerase-like_TIM-brl"/>
</dbReference>
<organism evidence="2 3">
    <name type="scientific">Oligosphaera ethanolica</name>
    <dbReference type="NCBI Taxonomy" id="760260"/>
    <lineage>
        <taxon>Bacteria</taxon>
        <taxon>Pseudomonadati</taxon>
        <taxon>Lentisphaerota</taxon>
        <taxon>Oligosphaeria</taxon>
        <taxon>Oligosphaerales</taxon>
        <taxon>Oligosphaeraceae</taxon>
        <taxon>Oligosphaera</taxon>
    </lineage>
</organism>
<dbReference type="PANTHER" id="PTHR12110:SF41">
    <property type="entry name" value="INOSOSE DEHYDRATASE"/>
    <property type="match status" value="1"/>
</dbReference>
<name>A0AAE3VEF6_9BACT</name>
<accession>A0AAE3VEF6</accession>
<dbReference type="InterPro" id="IPR050312">
    <property type="entry name" value="IolE/XylAMocC-like"/>
</dbReference>
<evidence type="ECO:0000313" key="2">
    <source>
        <dbReference type="EMBL" id="MDQ0289012.1"/>
    </source>
</evidence>
<comment type="caution">
    <text evidence="2">The sequence shown here is derived from an EMBL/GenBank/DDBJ whole genome shotgun (WGS) entry which is preliminary data.</text>
</comment>
<dbReference type="GO" id="GO:0016853">
    <property type="term" value="F:isomerase activity"/>
    <property type="evidence" value="ECO:0007669"/>
    <property type="project" value="UniProtKB-KW"/>
</dbReference>
<dbReference type="PANTHER" id="PTHR12110">
    <property type="entry name" value="HYDROXYPYRUVATE ISOMERASE"/>
    <property type="match status" value="1"/>
</dbReference>
<evidence type="ECO:0000259" key="1">
    <source>
        <dbReference type="Pfam" id="PF01261"/>
    </source>
</evidence>
<keyword evidence="2" id="KW-0413">Isomerase</keyword>
<keyword evidence="3" id="KW-1185">Reference proteome</keyword>
<dbReference type="Gene3D" id="3.20.20.150">
    <property type="entry name" value="Divalent-metal-dependent TIM barrel enzymes"/>
    <property type="match status" value="1"/>
</dbReference>
<dbReference type="Proteomes" id="UP001238163">
    <property type="component" value="Unassembled WGS sequence"/>
</dbReference>
<dbReference type="SUPFAM" id="SSF51658">
    <property type="entry name" value="Xylose isomerase-like"/>
    <property type="match status" value="1"/>
</dbReference>
<dbReference type="Pfam" id="PF01261">
    <property type="entry name" value="AP_endonuc_2"/>
    <property type="match status" value="1"/>
</dbReference>
<reference evidence="2" key="1">
    <citation type="submission" date="2023-07" db="EMBL/GenBank/DDBJ databases">
        <title>Genomic Encyclopedia of Type Strains, Phase IV (KMG-IV): sequencing the most valuable type-strain genomes for metagenomic binning, comparative biology and taxonomic classification.</title>
        <authorList>
            <person name="Goeker M."/>
        </authorList>
    </citation>
    <scope>NUCLEOTIDE SEQUENCE</scope>
    <source>
        <strain evidence="2">DSM 24202</strain>
    </source>
</reference>
<dbReference type="EMBL" id="JAUSVL010000001">
    <property type="protein sequence ID" value="MDQ0289012.1"/>
    <property type="molecule type" value="Genomic_DNA"/>
</dbReference>
<proteinExistence type="predicted"/>
<dbReference type="RefSeq" id="WP_307260353.1">
    <property type="nucleotide sequence ID" value="NZ_JAUSVL010000001.1"/>
</dbReference>
<sequence length="250" mass="28224">MAYIPIALEMYSVRKEFTENPLATMKAVKAMGYEGVEFAGDPQFTPEFYAGLLKETGLVCCGWHTPWARVQPDKLADTIRLNQAVGNKYIIIPWLKAESHQDWLTKAAEMNALADKLAPYGFRCGYHNHAHEFQLLDGKAPWDSYMGNTYKRVVMQLDTGNALSGGADIMGTLNKYPGRCQTIHLKPFSKDPDKRFKPIIGDDDCPWQDIFAFCQDKGDTEWYIIEYECPEIPALEAVEKCLKAAQALRG</sequence>